<protein>
    <submittedName>
        <fullName evidence="1">Uncharacterized protein</fullName>
    </submittedName>
</protein>
<keyword evidence="2" id="KW-1185">Reference proteome</keyword>
<accession>A0A8H6U6H9</accession>
<evidence type="ECO:0000313" key="2">
    <source>
        <dbReference type="Proteomes" id="UP000654918"/>
    </source>
</evidence>
<gene>
    <name evidence="1" type="ORF">CPLU01_00412</name>
</gene>
<sequence>MDFDPLRGPPDVRMLRTTGSIRRPGFCARHPWVDDDQPEHTAGCHDFSVDGEEQLQQRDVQRDSQNVAKARFGDTGVVC</sequence>
<organism evidence="1 2">
    <name type="scientific">Colletotrichum plurivorum</name>
    <dbReference type="NCBI Taxonomy" id="2175906"/>
    <lineage>
        <taxon>Eukaryota</taxon>
        <taxon>Fungi</taxon>
        <taxon>Dikarya</taxon>
        <taxon>Ascomycota</taxon>
        <taxon>Pezizomycotina</taxon>
        <taxon>Sordariomycetes</taxon>
        <taxon>Hypocreomycetidae</taxon>
        <taxon>Glomerellales</taxon>
        <taxon>Glomerellaceae</taxon>
        <taxon>Colletotrichum</taxon>
        <taxon>Colletotrichum orchidearum species complex</taxon>
    </lineage>
</organism>
<name>A0A8H6U6H9_9PEZI</name>
<dbReference type="Proteomes" id="UP000654918">
    <property type="component" value="Unassembled WGS sequence"/>
</dbReference>
<reference evidence="1" key="1">
    <citation type="journal article" date="2020" name="Phytopathology">
        <title>Genome Sequence Resources of Colletotrichum truncatum, C. plurivorum, C. musicola, and C. sojae: Four Species Pathogenic to Soybean (Glycine max).</title>
        <authorList>
            <person name="Rogerio F."/>
            <person name="Boufleur T.R."/>
            <person name="Ciampi-Guillardi M."/>
            <person name="Sukno S.A."/>
            <person name="Thon M.R."/>
            <person name="Massola Junior N.S."/>
            <person name="Baroncelli R."/>
        </authorList>
    </citation>
    <scope>NUCLEOTIDE SEQUENCE</scope>
    <source>
        <strain evidence="1">LFN00145</strain>
    </source>
</reference>
<dbReference type="EMBL" id="WIGO01000002">
    <property type="protein sequence ID" value="KAF6841740.1"/>
    <property type="molecule type" value="Genomic_DNA"/>
</dbReference>
<evidence type="ECO:0000313" key="1">
    <source>
        <dbReference type="EMBL" id="KAF6841740.1"/>
    </source>
</evidence>
<dbReference type="AlphaFoldDB" id="A0A8H6U6H9"/>
<comment type="caution">
    <text evidence="1">The sequence shown here is derived from an EMBL/GenBank/DDBJ whole genome shotgun (WGS) entry which is preliminary data.</text>
</comment>
<proteinExistence type="predicted"/>